<dbReference type="GO" id="GO:0003700">
    <property type="term" value="F:DNA-binding transcription factor activity"/>
    <property type="evidence" value="ECO:0007669"/>
    <property type="project" value="InterPro"/>
</dbReference>
<dbReference type="Proteomes" id="UP000542813">
    <property type="component" value="Unassembled WGS sequence"/>
</dbReference>
<protein>
    <submittedName>
        <fullName evidence="5">DNA-binding MarR family transcriptional regulator</fullName>
    </submittedName>
</protein>
<dbReference type="PRINTS" id="PR00598">
    <property type="entry name" value="HTHMARR"/>
</dbReference>
<keyword evidence="3" id="KW-0804">Transcription</keyword>
<dbReference type="GO" id="GO:0006950">
    <property type="term" value="P:response to stress"/>
    <property type="evidence" value="ECO:0007669"/>
    <property type="project" value="TreeGrafter"/>
</dbReference>
<accession>A0A7W9LM99</accession>
<dbReference type="InterPro" id="IPR036388">
    <property type="entry name" value="WH-like_DNA-bd_sf"/>
</dbReference>
<evidence type="ECO:0000256" key="1">
    <source>
        <dbReference type="ARBA" id="ARBA00023015"/>
    </source>
</evidence>
<dbReference type="SUPFAM" id="SSF46785">
    <property type="entry name" value="Winged helix' DNA-binding domain"/>
    <property type="match status" value="1"/>
</dbReference>
<dbReference type="Pfam" id="PF01047">
    <property type="entry name" value="MarR"/>
    <property type="match status" value="1"/>
</dbReference>
<evidence type="ECO:0000256" key="2">
    <source>
        <dbReference type="ARBA" id="ARBA00023125"/>
    </source>
</evidence>
<keyword evidence="1" id="KW-0805">Transcription regulation</keyword>
<dbReference type="PANTHER" id="PTHR33164">
    <property type="entry name" value="TRANSCRIPTIONAL REGULATOR, MARR FAMILY"/>
    <property type="match status" value="1"/>
</dbReference>
<gene>
    <name evidence="5" type="ORF">HD601_003618</name>
</gene>
<evidence type="ECO:0000313" key="6">
    <source>
        <dbReference type="Proteomes" id="UP000542813"/>
    </source>
</evidence>
<dbReference type="InterPro" id="IPR000835">
    <property type="entry name" value="HTH_MarR-typ"/>
</dbReference>
<name>A0A7W9LM99_9ACTN</name>
<dbReference type="RefSeq" id="WP_221441083.1">
    <property type="nucleotide sequence ID" value="NZ_JACHMM010000001.1"/>
</dbReference>
<dbReference type="AlphaFoldDB" id="A0A7W9LM99"/>
<sequence length="157" mass="17025">MTGSLSSRYESEGASPGFMLWRVTNRWQAAIRAALVPFELTHVQFVLLAALTWADDPAGDTSGMTQAELAQQVRADPMMVSQVLRALQAKGHVERLPHPDDRRAVLVRVTAGGAGLARRANAAVESADEAFFGPGTSRDRSFLAHLADLDERNRGGR</sequence>
<keyword evidence="2 5" id="KW-0238">DNA-binding</keyword>
<keyword evidence="6" id="KW-1185">Reference proteome</keyword>
<comment type="caution">
    <text evidence="5">The sequence shown here is derived from an EMBL/GenBank/DDBJ whole genome shotgun (WGS) entry which is preliminary data.</text>
</comment>
<dbReference type="EMBL" id="JACHMM010000001">
    <property type="protein sequence ID" value="MBB5789043.1"/>
    <property type="molecule type" value="Genomic_DNA"/>
</dbReference>
<dbReference type="InterPro" id="IPR036390">
    <property type="entry name" value="WH_DNA-bd_sf"/>
</dbReference>
<feature type="domain" description="HTH marR-type" evidence="4">
    <location>
        <begin position="1"/>
        <end position="152"/>
    </location>
</feature>
<dbReference type="PANTHER" id="PTHR33164:SF64">
    <property type="entry name" value="TRANSCRIPTIONAL REGULATOR SLYA"/>
    <property type="match status" value="1"/>
</dbReference>
<dbReference type="SMART" id="SM00347">
    <property type="entry name" value="HTH_MARR"/>
    <property type="match status" value="1"/>
</dbReference>
<evidence type="ECO:0000313" key="5">
    <source>
        <dbReference type="EMBL" id="MBB5789043.1"/>
    </source>
</evidence>
<reference evidence="5 6" key="1">
    <citation type="submission" date="2020-08" db="EMBL/GenBank/DDBJ databases">
        <title>Sequencing the genomes of 1000 actinobacteria strains.</title>
        <authorList>
            <person name="Klenk H.-P."/>
        </authorList>
    </citation>
    <scope>NUCLEOTIDE SEQUENCE [LARGE SCALE GENOMIC DNA]</scope>
    <source>
        <strain evidence="5 6">DSM 102122</strain>
    </source>
</reference>
<dbReference type="Gene3D" id="1.10.10.10">
    <property type="entry name" value="Winged helix-like DNA-binding domain superfamily/Winged helix DNA-binding domain"/>
    <property type="match status" value="1"/>
</dbReference>
<dbReference type="PROSITE" id="PS50995">
    <property type="entry name" value="HTH_MARR_2"/>
    <property type="match status" value="1"/>
</dbReference>
<dbReference type="InterPro" id="IPR039422">
    <property type="entry name" value="MarR/SlyA-like"/>
</dbReference>
<proteinExistence type="predicted"/>
<organism evidence="5 6">
    <name type="scientific">Jiangella mangrovi</name>
    <dbReference type="NCBI Taxonomy" id="1524084"/>
    <lineage>
        <taxon>Bacteria</taxon>
        <taxon>Bacillati</taxon>
        <taxon>Actinomycetota</taxon>
        <taxon>Actinomycetes</taxon>
        <taxon>Jiangellales</taxon>
        <taxon>Jiangellaceae</taxon>
        <taxon>Jiangella</taxon>
    </lineage>
</organism>
<dbReference type="GO" id="GO:0003677">
    <property type="term" value="F:DNA binding"/>
    <property type="evidence" value="ECO:0007669"/>
    <property type="project" value="UniProtKB-KW"/>
</dbReference>
<evidence type="ECO:0000256" key="3">
    <source>
        <dbReference type="ARBA" id="ARBA00023163"/>
    </source>
</evidence>
<evidence type="ECO:0000259" key="4">
    <source>
        <dbReference type="PROSITE" id="PS50995"/>
    </source>
</evidence>